<keyword evidence="3" id="KW-0804">Transcription</keyword>
<proteinExistence type="predicted"/>
<keyword evidence="2" id="KW-0805">Transcription regulation</keyword>
<dbReference type="AlphaFoldDB" id="A0A034VIG7"/>
<dbReference type="PANTHER" id="PTHR13859">
    <property type="entry name" value="ATROPHIN-RELATED"/>
    <property type="match status" value="1"/>
</dbReference>
<dbReference type="GO" id="GO:0005634">
    <property type="term" value="C:nucleus"/>
    <property type="evidence" value="ECO:0007669"/>
    <property type="project" value="UniProtKB-SubCell"/>
</dbReference>
<evidence type="ECO:0000256" key="3">
    <source>
        <dbReference type="ARBA" id="ARBA00023163"/>
    </source>
</evidence>
<evidence type="ECO:0000256" key="5">
    <source>
        <dbReference type="SAM" id="MobiDB-lite"/>
    </source>
</evidence>
<organism evidence="6">
    <name type="scientific">Bactrocera dorsalis</name>
    <name type="common">Oriental fruit fly</name>
    <name type="synonym">Dacus dorsalis</name>
    <dbReference type="NCBI Taxonomy" id="27457"/>
    <lineage>
        <taxon>Eukaryota</taxon>
        <taxon>Metazoa</taxon>
        <taxon>Ecdysozoa</taxon>
        <taxon>Arthropoda</taxon>
        <taxon>Hexapoda</taxon>
        <taxon>Insecta</taxon>
        <taxon>Pterygota</taxon>
        <taxon>Neoptera</taxon>
        <taxon>Endopterygota</taxon>
        <taxon>Diptera</taxon>
        <taxon>Brachycera</taxon>
        <taxon>Muscomorpha</taxon>
        <taxon>Tephritoidea</taxon>
        <taxon>Tephritidae</taxon>
        <taxon>Bactrocera</taxon>
        <taxon>Bactrocera</taxon>
    </lineage>
</organism>
<name>A0A034VIG7_BACDO</name>
<dbReference type="OrthoDB" id="283575at2759"/>
<feature type="region of interest" description="Disordered" evidence="5">
    <location>
        <begin position="24"/>
        <end position="44"/>
    </location>
</feature>
<keyword evidence="4" id="KW-0539">Nucleus</keyword>
<reference evidence="6" key="1">
    <citation type="journal article" date="2014" name="BMC Genomics">
        <title>Characterizing the developmental transcriptome of the oriental fruit fly, Bactrocera dorsalis (Diptera: Tephritidae) through comparative genomic analysis with Drosophila melanogaster utilizing modENCODE datasets.</title>
        <authorList>
            <person name="Geib S.M."/>
            <person name="Calla B."/>
            <person name="Hall B."/>
            <person name="Hou S."/>
            <person name="Manoukis N.C."/>
        </authorList>
    </citation>
    <scope>NUCLEOTIDE SEQUENCE</scope>
    <source>
        <strain evidence="6">Punador</strain>
    </source>
</reference>
<evidence type="ECO:0000256" key="2">
    <source>
        <dbReference type="ARBA" id="ARBA00023015"/>
    </source>
</evidence>
<accession>A0A034VIG7</accession>
<sequence length="278" mass="32092">MINRPLSEVLGIKKNQFKQFRIKDIPTAPPNTDTAGDPRSLAGTSIDRTLDTTTLHFLTKVNLAEYPTSMKTRNFDFDFSRDNTMLDERSRHKEHQYHQQQQQQQQAVAAQQAAQQAKLKAELKPPYADTPALRQLSEYARPHVAFRELEEIKNAQAAAASQSRMDPHWMEYYRRGIHPSQFPLYANPAAISQMERERLGIPPPHHVGLDPGEHMPQPPEAGFQLPPNVGQYPRPSMLMPREPDVLLRMSYADQLQYLQAAEFQRQSLHEQYFRNQLR</sequence>
<dbReference type="EMBL" id="GAKP01016683">
    <property type="protein sequence ID" value="JAC42269.1"/>
    <property type="molecule type" value="Transcribed_RNA"/>
</dbReference>
<evidence type="ECO:0000256" key="1">
    <source>
        <dbReference type="ARBA" id="ARBA00004123"/>
    </source>
</evidence>
<protein>
    <submittedName>
        <fullName evidence="6">Uncharacterized protein</fullName>
    </submittedName>
</protein>
<dbReference type="GO" id="GO:0003714">
    <property type="term" value="F:transcription corepressor activity"/>
    <property type="evidence" value="ECO:0007669"/>
    <property type="project" value="TreeGrafter"/>
</dbReference>
<evidence type="ECO:0000256" key="4">
    <source>
        <dbReference type="ARBA" id="ARBA00023242"/>
    </source>
</evidence>
<evidence type="ECO:0000313" key="6">
    <source>
        <dbReference type="EMBL" id="JAC42269.1"/>
    </source>
</evidence>
<dbReference type="PANTHER" id="PTHR13859:SF11">
    <property type="entry name" value="GRUNGE, ISOFORM J"/>
    <property type="match status" value="1"/>
</dbReference>
<comment type="subcellular location">
    <subcellularLocation>
        <location evidence="1">Nucleus</location>
    </subcellularLocation>
</comment>